<dbReference type="InterPro" id="IPR036728">
    <property type="entry name" value="PBP_GOBP_sf"/>
</dbReference>
<dbReference type="FunFam" id="1.10.238.20:FF:000001">
    <property type="entry name" value="General odorant-binding protein lush"/>
    <property type="match status" value="1"/>
</dbReference>
<dbReference type="CDD" id="cd23992">
    <property type="entry name" value="PBP_GOBP"/>
    <property type="match status" value="1"/>
</dbReference>
<dbReference type="GO" id="GO:0035275">
    <property type="term" value="F:dibutyl phthalate binding"/>
    <property type="evidence" value="ECO:0007669"/>
    <property type="project" value="TreeGrafter"/>
</dbReference>
<comment type="similarity">
    <text evidence="2">Belongs to the PBP/GOBP family.</text>
</comment>
<keyword evidence="3" id="KW-0964">Secreted</keyword>
<dbReference type="AlphaFoldDB" id="A0A0K8VTX5"/>
<dbReference type="SUPFAM" id="SSF47565">
    <property type="entry name" value="Insect pheromone/odorant-binding proteins"/>
    <property type="match status" value="1"/>
</dbReference>
<feature type="signal peptide" evidence="4">
    <location>
        <begin position="1"/>
        <end position="24"/>
    </location>
</feature>
<dbReference type="Gene3D" id="1.10.238.20">
    <property type="entry name" value="Pheromone/general odorant binding protein domain"/>
    <property type="match status" value="1"/>
</dbReference>
<protein>
    <submittedName>
        <fullName evidence="5">General odorant-binding protein 19a</fullName>
    </submittedName>
</protein>
<dbReference type="GO" id="GO:0005576">
    <property type="term" value="C:extracellular region"/>
    <property type="evidence" value="ECO:0007669"/>
    <property type="project" value="UniProtKB-SubCell"/>
</dbReference>
<dbReference type="InterPro" id="IPR006170">
    <property type="entry name" value="PBP/GOBP"/>
</dbReference>
<dbReference type="PANTHER" id="PTHR21364">
    <property type="entry name" value="GENERAL ODORANT-BINDING PROTEIN 19A"/>
    <property type="match status" value="1"/>
</dbReference>
<evidence type="ECO:0000256" key="1">
    <source>
        <dbReference type="ARBA" id="ARBA00004613"/>
    </source>
</evidence>
<name>A0A0K8VTX5_BACLA</name>
<evidence type="ECO:0000256" key="4">
    <source>
        <dbReference type="SAM" id="SignalP"/>
    </source>
</evidence>
<dbReference type="GO" id="GO:0042048">
    <property type="term" value="P:olfactory behavior"/>
    <property type="evidence" value="ECO:0007669"/>
    <property type="project" value="TreeGrafter"/>
</dbReference>
<gene>
    <name evidence="5" type="primary">Obp19a_0</name>
    <name evidence="5" type="ORF">c0_g1_i1</name>
</gene>
<accession>A0A0K8VTX5</accession>
<reference evidence="5" key="1">
    <citation type="submission" date="2015-06" db="EMBL/GenBank/DDBJ databases">
        <authorList>
            <person name="Hoefler B.C."/>
            <person name="Straight P.D."/>
        </authorList>
    </citation>
    <scope>NUCLEOTIDE SEQUENCE</scope>
</reference>
<dbReference type="GO" id="GO:0005549">
    <property type="term" value="F:odorant binding"/>
    <property type="evidence" value="ECO:0007669"/>
    <property type="project" value="InterPro"/>
</dbReference>
<comment type="subcellular location">
    <subcellularLocation>
        <location evidence="1">Secreted</location>
    </subcellularLocation>
</comment>
<proteinExistence type="inferred from homology"/>
<evidence type="ECO:0000256" key="3">
    <source>
        <dbReference type="ARBA" id="ARBA00022525"/>
    </source>
</evidence>
<organism evidence="5">
    <name type="scientific">Bactrocera latifrons</name>
    <name type="common">Malaysian fruit fly</name>
    <name type="synonym">Chaetodacus latifrons</name>
    <dbReference type="NCBI Taxonomy" id="174628"/>
    <lineage>
        <taxon>Eukaryota</taxon>
        <taxon>Metazoa</taxon>
        <taxon>Ecdysozoa</taxon>
        <taxon>Arthropoda</taxon>
        <taxon>Hexapoda</taxon>
        <taxon>Insecta</taxon>
        <taxon>Pterygota</taxon>
        <taxon>Neoptera</taxon>
        <taxon>Endopterygota</taxon>
        <taxon>Diptera</taxon>
        <taxon>Brachycera</taxon>
        <taxon>Muscomorpha</taxon>
        <taxon>Tephritoidea</taxon>
        <taxon>Tephritidae</taxon>
        <taxon>Bactrocera</taxon>
        <taxon>Bactrocera</taxon>
    </lineage>
</organism>
<dbReference type="EMBL" id="GDHF01010299">
    <property type="protein sequence ID" value="JAI42015.1"/>
    <property type="molecule type" value="Transcribed_RNA"/>
</dbReference>
<keyword evidence="4" id="KW-0732">Signal</keyword>
<evidence type="ECO:0000313" key="5">
    <source>
        <dbReference type="EMBL" id="JAI42015.1"/>
    </source>
</evidence>
<dbReference type="PANTHER" id="PTHR21364:SF2">
    <property type="entry name" value="GENERAL ODORANT-BINDING PROTEIN 19A"/>
    <property type="match status" value="1"/>
</dbReference>
<dbReference type="SMART" id="SM00708">
    <property type="entry name" value="PhBP"/>
    <property type="match status" value="1"/>
</dbReference>
<evidence type="ECO:0000256" key="2">
    <source>
        <dbReference type="ARBA" id="ARBA00008098"/>
    </source>
</evidence>
<dbReference type="GO" id="GO:0007608">
    <property type="term" value="P:sensory perception of smell"/>
    <property type="evidence" value="ECO:0007669"/>
    <property type="project" value="TreeGrafter"/>
</dbReference>
<sequence>MMYFCKAIFTTSLLAFLFLTPISAGITEEQMWATAKLMRDVCLPRFPKINIELANQLRDGNIPDDNKDVKCYINCVLEMMQTMKKGKFLYEASLKQVDIVLPDSYKDDYRAGLLKCKDASAGIKKDNCEAAYTILKCLRGEIKKFIFP</sequence>
<dbReference type="OrthoDB" id="6610259at2759"/>
<feature type="chain" id="PRO_5005522510" evidence="4">
    <location>
        <begin position="25"/>
        <end position="148"/>
    </location>
</feature>
<dbReference type="Pfam" id="PF01395">
    <property type="entry name" value="PBP_GOBP"/>
    <property type="match status" value="1"/>
</dbReference>